<dbReference type="AlphaFoldDB" id="A0A1I8B812"/>
<organism evidence="1 2">
    <name type="scientific">Meloidogyne hapla</name>
    <name type="common">Root-knot nematode worm</name>
    <dbReference type="NCBI Taxonomy" id="6305"/>
    <lineage>
        <taxon>Eukaryota</taxon>
        <taxon>Metazoa</taxon>
        <taxon>Ecdysozoa</taxon>
        <taxon>Nematoda</taxon>
        <taxon>Chromadorea</taxon>
        <taxon>Rhabditida</taxon>
        <taxon>Tylenchina</taxon>
        <taxon>Tylenchomorpha</taxon>
        <taxon>Tylenchoidea</taxon>
        <taxon>Meloidogynidae</taxon>
        <taxon>Meloidogyninae</taxon>
        <taxon>Meloidogyne</taxon>
    </lineage>
</organism>
<proteinExistence type="predicted"/>
<dbReference type="GO" id="GO:0051897">
    <property type="term" value="P:positive regulation of phosphatidylinositol 3-kinase/protein kinase B signal transduction"/>
    <property type="evidence" value="ECO:0007669"/>
    <property type="project" value="TreeGrafter"/>
</dbReference>
<dbReference type="PANTHER" id="PTHR13298">
    <property type="entry name" value="CYTOSOLIC REGULATOR PIANISSIMO"/>
    <property type="match status" value="1"/>
</dbReference>
<dbReference type="Proteomes" id="UP000095281">
    <property type="component" value="Unplaced"/>
</dbReference>
<dbReference type="InterPro" id="IPR028268">
    <property type="entry name" value="Pianissimo_fam"/>
</dbReference>
<dbReference type="GO" id="GO:0038203">
    <property type="term" value="P:TORC2 signaling"/>
    <property type="evidence" value="ECO:0007669"/>
    <property type="project" value="TreeGrafter"/>
</dbReference>
<dbReference type="GO" id="GO:0031932">
    <property type="term" value="C:TORC2 complex"/>
    <property type="evidence" value="ECO:0007669"/>
    <property type="project" value="InterPro"/>
</dbReference>
<dbReference type="WBParaSite" id="MhA1_Contig1584.frz3.gene15">
    <property type="protein sequence ID" value="MhA1_Contig1584.frz3.gene15"/>
    <property type="gene ID" value="MhA1_Contig1584.frz3.gene15"/>
</dbReference>
<accession>A0A1I8B812</accession>
<evidence type="ECO:0000313" key="1">
    <source>
        <dbReference type="Proteomes" id="UP000095281"/>
    </source>
</evidence>
<keyword evidence="1" id="KW-1185">Reference proteome</keyword>
<protein>
    <submittedName>
        <fullName evidence="2">Uncharacterized protein</fullName>
    </submittedName>
</protein>
<dbReference type="GO" id="GO:0043539">
    <property type="term" value="F:protein serine/threonine kinase activator activity"/>
    <property type="evidence" value="ECO:0007669"/>
    <property type="project" value="TreeGrafter"/>
</dbReference>
<name>A0A1I8B812_MELHA</name>
<dbReference type="PANTHER" id="PTHR13298:SF11">
    <property type="entry name" value="RAPAMYCIN-INSENSITIVE COMPANION OF MTOR"/>
    <property type="match status" value="1"/>
</dbReference>
<sequence>MRILLKWLSLCPIDIRVEMREQLKRSKLETLGDSGTLLEVFLFDADLDAIEDDKAKLLLEIASNSLNKWNDYFYIHYNEIIAEQIRRALLDNNGGRNGFFCFRRSKNGDFARASGQLPISVPNHKKEKVFPPPHLYGHLARSKRGQKLLQNFNIFGKLEQIICNFLQNGILSDFQMGEVKGSLFALAQILSNLPSSVNFPIIKYTQLLLECVLQKNNNSINFPWLSIRGCAIWAINIAAKTENQLVIQTLFEAGWEFGEFFDNFELKNQKNKIKNFISSNKLQKRKIILKRKRTKSEYIEEENLKNVLYRSSSLDSFFIILNSTSSIKAIDYSFFEKEFYNKFYERANIKELSINNLNKKETLKITEKENIFNENKNKKSSFYSLEKKYLNKKHCKFLCIFCSIPKQLNIEKEIVKEKEKEKIEDEIRQLIYQFATQFSNTEIALKLLRIYKVQPEAFDNRCLFSDAINFLSDSRTISFGGRRLLYQLFWKALSN</sequence>
<evidence type="ECO:0000313" key="2">
    <source>
        <dbReference type="WBParaSite" id="MhA1_Contig1584.frz3.gene15"/>
    </source>
</evidence>
<reference evidence="2" key="1">
    <citation type="submission" date="2016-11" db="UniProtKB">
        <authorList>
            <consortium name="WormBaseParasite"/>
        </authorList>
    </citation>
    <scope>IDENTIFICATION</scope>
</reference>